<proteinExistence type="predicted"/>
<evidence type="ECO:0000313" key="1">
    <source>
        <dbReference type="EMBL" id="MBX57525.1"/>
    </source>
</evidence>
<reference evidence="1" key="1">
    <citation type="submission" date="2018-02" db="EMBL/GenBank/DDBJ databases">
        <title>Rhizophora mucronata_Transcriptome.</title>
        <authorList>
            <person name="Meera S.P."/>
            <person name="Sreeshan A."/>
            <person name="Augustine A."/>
        </authorList>
    </citation>
    <scope>NUCLEOTIDE SEQUENCE</scope>
    <source>
        <tissue evidence="1">Leaf</tissue>
    </source>
</reference>
<dbReference type="EMBL" id="GGEC01077041">
    <property type="protein sequence ID" value="MBX57525.1"/>
    <property type="molecule type" value="Transcribed_RNA"/>
</dbReference>
<name>A0A2P2PS49_RHIMU</name>
<protein>
    <submittedName>
        <fullName evidence="1">Uncharacterized protein</fullName>
    </submittedName>
</protein>
<dbReference type="AlphaFoldDB" id="A0A2P2PS49"/>
<sequence>MLVSIDFSSSPILWGSCGEIHGFDYI</sequence>
<accession>A0A2P2PS49</accession>
<organism evidence="1">
    <name type="scientific">Rhizophora mucronata</name>
    <name type="common">Asiatic mangrove</name>
    <dbReference type="NCBI Taxonomy" id="61149"/>
    <lineage>
        <taxon>Eukaryota</taxon>
        <taxon>Viridiplantae</taxon>
        <taxon>Streptophyta</taxon>
        <taxon>Embryophyta</taxon>
        <taxon>Tracheophyta</taxon>
        <taxon>Spermatophyta</taxon>
        <taxon>Magnoliopsida</taxon>
        <taxon>eudicotyledons</taxon>
        <taxon>Gunneridae</taxon>
        <taxon>Pentapetalae</taxon>
        <taxon>rosids</taxon>
        <taxon>fabids</taxon>
        <taxon>Malpighiales</taxon>
        <taxon>Rhizophoraceae</taxon>
        <taxon>Rhizophora</taxon>
    </lineage>
</organism>